<keyword evidence="3" id="KW-1185">Reference proteome</keyword>
<dbReference type="SUPFAM" id="SSF52540">
    <property type="entry name" value="P-loop containing nucleoside triphosphate hydrolases"/>
    <property type="match status" value="1"/>
</dbReference>
<gene>
    <name evidence="2" type="ORF">GCM10010319_12550</name>
</gene>
<dbReference type="Proteomes" id="UP001500063">
    <property type="component" value="Unassembled WGS sequence"/>
</dbReference>
<comment type="caution">
    <text evidence="2">The sequence shown here is derived from an EMBL/GenBank/DDBJ whole genome shotgun (WGS) entry which is preliminary data.</text>
</comment>
<name>A0ABN0WHS7_9ACTN</name>
<protein>
    <submittedName>
        <fullName evidence="2">Membrane protein</fullName>
    </submittedName>
</protein>
<dbReference type="InterPro" id="IPR027417">
    <property type="entry name" value="P-loop_NTPase"/>
</dbReference>
<dbReference type="Gene3D" id="3.40.50.300">
    <property type="entry name" value="P-loop containing nucleotide triphosphate hydrolases"/>
    <property type="match status" value="1"/>
</dbReference>
<sequence length="559" mass="58947">MARRPLSAGLTGGVGLARGREFARSAAYHAADVLHPLISVARGLGVLARGGLRRLTGMPADRRAPALLLACSCTVIVALVPYGPAVTAIAVMVAAGWAGRERAAGDAELDGEENERLQLLYESLVPYLSMPEDPDPLYAHGGDPEEAFLTHAFEDGRLVSLQLRYPAYFADGEAVARARVEQLLQIKAGRGREYRFDWDEEANRLTLTVLPALPTDILAQRFVTTPGETVLGFTDACSVQRTLPVVDDEGIRDEPPVVWRTGRRSTEPHLLALGRPSGGTTTLLRSIVLQALGHGDVLLIDGGGAGGYTCFPGREGVLALECSPAGALASLEWACHETERRLTAANHARQQGRPLPEDIRRPLWIVVDRPTALSHLATGEGRPDPQELLEVPLRHGRAANVTVAVADHLEHAHLLGEAVLAHTHARVILGPATPEQVRTALGAPPHTTPTPDVPPGRGYARLGSGPVHRVQVPATPDPLDEEAAEAERQAVLKLLPRATGPLYGGGVEAAPAPDAPVPYDAGTTSARDPDGTGASGAAGPVEGFGRHLGGGEPLPVQAT</sequence>
<dbReference type="EMBL" id="BAAABW010000007">
    <property type="protein sequence ID" value="GAA0338080.1"/>
    <property type="molecule type" value="Genomic_DNA"/>
</dbReference>
<accession>A0ABN0WHS7</accession>
<feature type="compositionally biased region" description="Low complexity" evidence="1">
    <location>
        <begin position="508"/>
        <end position="522"/>
    </location>
</feature>
<reference evidence="2 3" key="1">
    <citation type="journal article" date="2019" name="Int. J. Syst. Evol. Microbiol.">
        <title>The Global Catalogue of Microorganisms (GCM) 10K type strain sequencing project: providing services to taxonomists for standard genome sequencing and annotation.</title>
        <authorList>
            <consortium name="The Broad Institute Genomics Platform"/>
            <consortium name="The Broad Institute Genome Sequencing Center for Infectious Disease"/>
            <person name="Wu L."/>
            <person name="Ma J."/>
        </authorList>
    </citation>
    <scope>NUCLEOTIDE SEQUENCE [LARGE SCALE GENOMIC DNA]</scope>
    <source>
        <strain evidence="2 3">JCM 4565</strain>
    </source>
</reference>
<evidence type="ECO:0000256" key="1">
    <source>
        <dbReference type="SAM" id="MobiDB-lite"/>
    </source>
</evidence>
<evidence type="ECO:0000313" key="3">
    <source>
        <dbReference type="Proteomes" id="UP001500063"/>
    </source>
</evidence>
<proteinExistence type="predicted"/>
<feature type="region of interest" description="Disordered" evidence="1">
    <location>
        <begin position="505"/>
        <end position="559"/>
    </location>
</feature>
<dbReference type="RefSeq" id="WP_344116836.1">
    <property type="nucleotide sequence ID" value="NZ_BAAABW010000007.1"/>
</dbReference>
<organism evidence="2 3">
    <name type="scientific">Streptomyces blastmyceticus</name>
    <dbReference type="NCBI Taxonomy" id="68180"/>
    <lineage>
        <taxon>Bacteria</taxon>
        <taxon>Bacillati</taxon>
        <taxon>Actinomycetota</taxon>
        <taxon>Actinomycetes</taxon>
        <taxon>Kitasatosporales</taxon>
        <taxon>Streptomycetaceae</taxon>
        <taxon>Streptomyces</taxon>
    </lineage>
</organism>
<evidence type="ECO:0000313" key="2">
    <source>
        <dbReference type="EMBL" id="GAA0338080.1"/>
    </source>
</evidence>